<keyword evidence="5 6" id="KW-0472">Membrane</keyword>
<reference evidence="8 9" key="1">
    <citation type="submission" date="2012-09" db="EMBL/GenBank/DDBJ databases">
        <title>Genome Sequence of alkane-degrading Bacterium Alcanivorax sp. 521-1.</title>
        <authorList>
            <person name="Lai Q."/>
            <person name="Shao Z."/>
        </authorList>
    </citation>
    <scope>NUCLEOTIDE SEQUENCE [LARGE SCALE GENOMIC DNA]</scope>
    <source>
        <strain evidence="8 9">521-1</strain>
    </source>
</reference>
<keyword evidence="9" id="KW-1185">Reference proteome</keyword>
<dbReference type="InterPro" id="IPR000620">
    <property type="entry name" value="EamA_dom"/>
</dbReference>
<dbReference type="InterPro" id="IPR050638">
    <property type="entry name" value="AA-Vitamin_Transporters"/>
</dbReference>
<dbReference type="SUPFAM" id="SSF103481">
    <property type="entry name" value="Multidrug resistance efflux transporter EmrE"/>
    <property type="match status" value="2"/>
</dbReference>
<comment type="caution">
    <text evidence="8">The sequence shown here is derived from an EMBL/GenBank/DDBJ whole genome shotgun (WGS) entry which is preliminary data.</text>
</comment>
<feature type="transmembrane region" description="Helical" evidence="6">
    <location>
        <begin position="223"/>
        <end position="244"/>
    </location>
</feature>
<evidence type="ECO:0000259" key="7">
    <source>
        <dbReference type="Pfam" id="PF00892"/>
    </source>
</evidence>
<feature type="transmembrane region" description="Helical" evidence="6">
    <location>
        <begin position="74"/>
        <end position="95"/>
    </location>
</feature>
<feature type="transmembrane region" description="Helical" evidence="6">
    <location>
        <begin position="101"/>
        <end position="120"/>
    </location>
</feature>
<dbReference type="Pfam" id="PF00892">
    <property type="entry name" value="EamA"/>
    <property type="match status" value="1"/>
</dbReference>
<comment type="similarity">
    <text evidence="2">Belongs to the EamA transporter family.</text>
</comment>
<dbReference type="PANTHER" id="PTHR32322">
    <property type="entry name" value="INNER MEMBRANE TRANSPORTER"/>
    <property type="match status" value="1"/>
</dbReference>
<proteinExistence type="inferred from homology"/>
<feature type="transmembrane region" description="Helical" evidence="6">
    <location>
        <begin position="12"/>
        <end position="31"/>
    </location>
</feature>
<feature type="transmembrane region" description="Helical" evidence="6">
    <location>
        <begin position="279"/>
        <end position="298"/>
    </location>
</feature>
<keyword evidence="4 6" id="KW-1133">Transmembrane helix</keyword>
<dbReference type="RefSeq" id="WP_194863776.1">
    <property type="nucleotide sequence ID" value="NZ_ARXX01000001.1"/>
</dbReference>
<feature type="transmembrane region" description="Helical" evidence="6">
    <location>
        <begin position="43"/>
        <end position="62"/>
    </location>
</feature>
<feature type="transmembrane region" description="Helical" evidence="6">
    <location>
        <begin position="132"/>
        <end position="150"/>
    </location>
</feature>
<dbReference type="PANTHER" id="PTHR32322:SF2">
    <property type="entry name" value="EAMA DOMAIN-CONTAINING PROTEIN"/>
    <property type="match status" value="1"/>
</dbReference>
<evidence type="ECO:0000313" key="8">
    <source>
        <dbReference type="EMBL" id="MBF5054798.1"/>
    </source>
</evidence>
<keyword evidence="3 6" id="KW-0812">Transmembrane</keyword>
<evidence type="ECO:0000256" key="6">
    <source>
        <dbReference type="SAM" id="Phobius"/>
    </source>
</evidence>
<feature type="transmembrane region" description="Helical" evidence="6">
    <location>
        <begin position="156"/>
        <end position="176"/>
    </location>
</feature>
<evidence type="ECO:0000256" key="1">
    <source>
        <dbReference type="ARBA" id="ARBA00004141"/>
    </source>
</evidence>
<evidence type="ECO:0000256" key="2">
    <source>
        <dbReference type="ARBA" id="ARBA00007362"/>
    </source>
</evidence>
<organism evidence="8 9">
    <name type="scientific">Alloalcanivorax profundimaris</name>
    <dbReference type="NCBI Taxonomy" id="2735259"/>
    <lineage>
        <taxon>Bacteria</taxon>
        <taxon>Pseudomonadati</taxon>
        <taxon>Pseudomonadota</taxon>
        <taxon>Gammaproteobacteria</taxon>
        <taxon>Oceanospirillales</taxon>
        <taxon>Alcanivoracaceae</taxon>
        <taxon>Alloalcanivorax</taxon>
    </lineage>
</organism>
<name>A0ABS0AL06_9GAMM</name>
<evidence type="ECO:0000313" key="9">
    <source>
        <dbReference type="Proteomes" id="UP000662703"/>
    </source>
</evidence>
<feature type="domain" description="EamA" evidence="7">
    <location>
        <begin position="159"/>
        <end position="294"/>
    </location>
</feature>
<dbReference type="InterPro" id="IPR037185">
    <property type="entry name" value="EmrE-like"/>
</dbReference>
<feature type="transmembrane region" description="Helical" evidence="6">
    <location>
        <begin position="251"/>
        <end position="273"/>
    </location>
</feature>
<evidence type="ECO:0000256" key="5">
    <source>
        <dbReference type="ARBA" id="ARBA00023136"/>
    </source>
</evidence>
<dbReference type="EMBL" id="ARXX01000001">
    <property type="protein sequence ID" value="MBF5054798.1"/>
    <property type="molecule type" value="Genomic_DNA"/>
</dbReference>
<protein>
    <recommendedName>
        <fullName evidence="7">EamA domain-containing protein</fullName>
    </recommendedName>
</protein>
<evidence type="ECO:0000256" key="3">
    <source>
        <dbReference type="ARBA" id="ARBA00022692"/>
    </source>
</evidence>
<gene>
    <name evidence="8" type="ORF">Y5W_00092</name>
</gene>
<feature type="transmembrane region" description="Helical" evidence="6">
    <location>
        <begin position="188"/>
        <end position="208"/>
    </location>
</feature>
<sequence>MANPVDARNTGPAAFACLLLVGTLLALSLILAKLADQAGAPRLTFLMVGIGGAGLILTLITAASRQPMPINRRILEYGLASGFLLATPNALGFLAVRHVGAGFLSLSFAFPVLFTWILATAMGLERVRPARLLGVMLGLAGGLILAAAKAGDVSAAPGWALLILAMPMLLAVGNVYRSLRWPSGASPLFLAGLMMLGAALMLLPFVLVSEPGQLPALLASQRITVLLGVEVLVFSVLYLFYFVLQKIAGPVYLSQMGTVAAVVGTLIAVLWLGEAPPPYLGLAGTLVALGTLLFHRGARAGLPKALRQGVSE</sequence>
<dbReference type="Proteomes" id="UP000662703">
    <property type="component" value="Unassembled WGS sequence"/>
</dbReference>
<accession>A0ABS0AL06</accession>
<comment type="subcellular location">
    <subcellularLocation>
        <location evidence="1">Membrane</location>
        <topology evidence="1">Multi-pass membrane protein</topology>
    </subcellularLocation>
</comment>
<evidence type="ECO:0000256" key="4">
    <source>
        <dbReference type="ARBA" id="ARBA00022989"/>
    </source>
</evidence>